<dbReference type="Gene3D" id="1.10.1330.10">
    <property type="entry name" value="Dockerin domain"/>
    <property type="match status" value="1"/>
</dbReference>
<dbReference type="GO" id="GO:0000272">
    <property type="term" value="P:polysaccharide catabolic process"/>
    <property type="evidence" value="ECO:0007669"/>
    <property type="project" value="InterPro"/>
</dbReference>
<keyword evidence="3" id="KW-0677">Repeat</keyword>
<dbReference type="InterPro" id="IPR022409">
    <property type="entry name" value="PKD/Chitinase_dom"/>
</dbReference>
<protein>
    <recommendedName>
        <fullName evidence="2">Probable pectate lyase C</fullName>
    </recommendedName>
</protein>
<dbReference type="InterPro" id="IPR016134">
    <property type="entry name" value="Dockerin_dom"/>
</dbReference>
<dbReference type="InterPro" id="IPR051550">
    <property type="entry name" value="SCF-Subunits/Alg-Epimerases"/>
</dbReference>
<dbReference type="Pfam" id="PF13229">
    <property type="entry name" value="Beta_helix"/>
    <property type="match status" value="3"/>
</dbReference>
<sequence length="1535" mass="169023">MFWGKNKIALISLMLLISSLILCGAAAAEDLQISSGSETESDNRNNYSVSENSSLLNNENNSYPVNNENNSYPVNNENNYSVSVPAVLPEQVNAEEDTGTDVPDVYPNISAAIDAANPGDTITVGSGTYNEIIEINKPLTIKGVDTGGGLPVISGGGMSSALAVVSINCNNSVIDNFHVRDYEGSHWYGSGIFLNASHCSILNSTISDSVNGRGIYSGYINYYKEITNSTISGNIIHSNNKGIYLDRGCSNIKITSNEIRNNTYGFRSYNNPHLFLRNNSLHDNSYNLILFDYTGDGDIDTSNLVDGKPVYYLSGESGRTIDSSTNAGMVILVKCEDITVSGLDLSNCGTGIFIAGCNNCKISGNTIKYSEYGIENTGSNGSTISDNQMIDGWCGIIIDGSTDVTLRRNEASGNNFNYAMWSFAGNDIDQTNTADKKPVLYYDGETSLEITSEDNPGAVFLTGCSDIYIHNIEISNEDAGVHIEESTGVRTENCNFSDIYSAVILDESEECSLKYSDVEDCHILAELYNSNNNSVNKNEGRNCNELAYISSGRYNSIKRNNISSAYSGLYLTNSDYNLISRNTISTGGIYLNTYNSVNNSVYLNDFITGIYYNDNLNDGFDGIQSSVSRYYLHKPELNSETEHDYYRNYDNTGPYTGYGSIITNEIPDGTVIIDESYSKNLWNSTYLTYQYEEKTYSGYMGNFWTSYSGTDTDGNGIGNTEHYIGYEEYDHYPLIKTHDNYIICSEQNNADFTANPLFGAKPLEVTFTDRSVGDPYEWSWDFGDGSNSTKKNPVHTYTQTGTFSVSLNITNSTGTYSAAKYDYIKVTDPLVVPDNYPTISAAISAAENGDTIQVKSGEYNEIVTINKTLILTGIDTGSGLPVINGEGLSDANSLVSLDCNNSVIENFVIQNFKGDYWASSGIYMNASYCSVLNNTICDLNYGIYSSYIGYYKERFNNTISGNTISSNNEGIYLDRGCSNIKITSNEIRNNTYGLESYDNSYLFLRNNSLHDNSYNLILFDYTGDSDIDTGNLVDGKPVYYLSGESGRTIDSSTNAGMVCLVNCSDITVSDLDLSNCGVGIWISGCNNCTISGNTIKYSEYGIENTGSNGSTISDNQISNGGWCGIIIDGSTDVTLRRNEASGNNYNYAMWSFAGNDIDQTNTADKKPVLYYDGETSLEITSEDNPGAVFLTGCSDIYIHDIEISNEDAGVHIEESIGVRTENCNFSDIYSAVILDKSEECSFKYSDVEDCHILAELYNSNNNSVNKNEGRNCDVPAYISSGRYNSIKRNNISSDYSYLYISDSDYNLISRNTISTGGIYLYTYNSVNNSVYLNDFITGINYNDNLNDGFDGIQSSVSRYYLHKPELNSETEHDNYRNYDNTGPYTGYDSIITNEIPDGTVIIDESYSKNLWNSPTKLTYQYREGNYSGYMGNFWTSYSGTDTDGNGIGNTEHYIGYEEYDHYPLINTTDNYILYSVKGDFNGNGFVDIGDVSRVAYMVAGLTPVDMAADFNGNGKVDIGDAAMIAWYFVGKTAEL</sequence>
<dbReference type="InterPro" id="IPR006626">
    <property type="entry name" value="PbH1"/>
</dbReference>
<evidence type="ECO:0000313" key="9">
    <source>
        <dbReference type="Proteomes" id="UP001060368"/>
    </source>
</evidence>
<dbReference type="Gene3D" id="2.160.20.10">
    <property type="entry name" value="Single-stranded right-handed beta-helix, Pectin lyase-like"/>
    <property type="match status" value="5"/>
</dbReference>
<dbReference type="InterPro" id="IPR011050">
    <property type="entry name" value="Pectin_lyase_fold/virulence"/>
</dbReference>
<dbReference type="InterPro" id="IPR018247">
    <property type="entry name" value="EF_Hand_1_Ca_BS"/>
</dbReference>
<feature type="domain" description="PKD" evidence="6">
    <location>
        <begin position="748"/>
        <end position="822"/>
    </location>
</feature>
<dbReference type="InterPro" id="IPR013783">
    <property type="entry name" value="Ig-like_fold"/>
</dbReference>
<comment type="pathway">
    <text evidence="1">Protein modification; protein ubiquitination.</text>
</comment>
<dbReference type="Gene3D" id="2.60.40.10">
    <property type="entry name" value="Immunoglobulins"/>
    <property type="match status" value="1"/>
</dbReference>
<accession>A0A9E7TKU5</accession>
<dbReference type="SUPFAM" id="SSF51126">
    <property type="entry name" value="Pectin lyase-like"/>
    <property type="match status" value="5"/>
</dbReference>
<keyword evidence="9" id="KW-1185">Reference proteome</keyword>
<dbReference type="SUPFAM" id="SSF49299">
    <property type="entry name" value="PKD domain"/>
    <property type="match status" value="1"/>
</dbReference>
<keyword evidence="4" id="KW-0833">Ubl conjugation pathway</keyword>
<feature type="domain" description="Dockerin" evidence="7">
    <location>
        <begin position="1473"/>
        <end position="1535"/>
    </location>
</feature>
<dbReference type="GeneID" id="74306628"/>
<evidence type="ECO:0000256" key="2">
    <source>
        <dbReference type="ARBA" id="ARBA00016512"/>
    </source>
</evidence>
<dbReference type="CDD" id="cd00146">
    <property type="entry name" value="PKD"/>
    <property type="match status" value="1"/>
</dbReference>
<gene>
    <name evidence="8" type="ORF">L6E24_02995</name>
</gene>
<dbReference type="EMBL" id="CP096115">
    <property type="protein sequence ID" value="UUX93104.1"/>
    <property type="molecule type" value="Genomic_DNA"/>
</dbReference>
<dbReference type="InterPro" id="IPR000601">
    <property type="entry name" value="PKD_dom"/>
</dbReference>
<dbReference type="InterPro" id="IPR039448">
    <property type="entry name" value="Beta_helix"/>
</dbReference>
<dbReference type="InterPro" id="IPR007742">
    <property type="entry name" value="NosD_dom"/>
</dbReference>
<evidence type="ECO:0000256" key="3">
    <source>
        <dbReference type="ARBA" id="ARBA00022737"/>
    </source>
</evidence>
<evidence type="ECO:0000259" key="6">
    <source>
        <dbReference type="PROSITE" id="PS50093"/>
    </source>
</evidence>
<dbReference type="InterPro" id="IPR012334">
    <property type="entry name" value="Pectin_lyas_fold"/>
</dbReference>
<dbReference type="PANTHER" id="PTHR22990:SF15">
    <property type="entry name" value="F-BOX ONLY PROTEIN 10"/>
    <property type="match status" value="1"/>
</dbReference>
<dbReference type="SMART" id="SM00089">
    <property type="entry name" value="PKD"/>
    <property type="match status" value="1"/>
</dbReference>
<feature type="region of interest" description="Disordered" evidence="5">
    <location>
        <begin position="35"/>
        <end position="76"/>
    </location>
</feature>
<dbReference type="Proteomes" id="UP001060368">
    <property type="component" value="Chromosome"/>
</dbReference>
<dbReference type="FunFam" id="2.60.40.10:FF:000270">
    <property type="entry name" value="Cell surface protein"/>
    <property type="match status" value="1"/>
</dbReference>
<proteinExistence type="predicted"/>
<dbReference type="SUPFAM" id="SSF63446">
    <property type="entry name" value="Type I dockerin domain"/>
    <property type="match status" value="1"/>
</dbReference>
<feature type="compositionally biased region" description="Low complexity" evidence="5">
    <location>
        <begin position="45"/>
        <end position="76"/>
    </location>
</feature>
<evidence type="ECO:0000256" key="4">
    <source>
        <dbReference type="ARBA" id="ARBA00022786"/>
    </source>
</evidence>
<dbReference type="InterPro" id="IPR022441">
    <property type="entry name" value="Para_beta_helix_rpt-2"/>
</dbReference>
<dbReference type="CDD" id="cd14256">
    <property type="entry name" value="Dockerin_I"/>
    <property type="match status" value="1"/>
</dbReference>
<dbReference type="Pfam" id="PF05048">
    <property type="entry name" value="NosD"/>
    <property type="match status" value="3"/>
</dbReference>
<reference evidence="8" key="1">
    <citation type="submission" date="2022-04" db="EMBL/GenBank/DDBJ databases">
        <title>Complete genome of Methanoplanus endosymbiosus DSM 3599.</title>
        <authorList>
            <person name="Chen S.-C."/>
            <person name="You Y.-T."/>
            <person name="Zhou Y.-Z."/>
            <person name="Lai M.-C."/>
        </authorList>
    </citation>
    <scope>NUCLEOTIDE SEQUENCE</scope>
    <source>
        <strain evidence="8">DSM 3599</strain>
    </source>
</reference>
<dbReference type="InterPro" id="IPR036439">
    <property type="entry name" value="Dockerin_dom_sf"/>
</dbReference>
<evidence type="ECO:0000256" key="1">
    <source>
        <dbReference type="ARBA" id="ARBA00004906"/>
    </source>
</evidence>
<name>A0A9E7TKU5_9EURY</name>
<dbReference type="PROSITE" id="PS51766">
    <property type="entry name" value="DOCKERIN"/>
    <property type="match status" value="1"/>
</dbReference>
<evidence type="ECO:0000259" key="7">
    <source>
        <dbReference type="PROSITE" id="PS51766"/>
    </source>
</evidence>
<dbReference type="RefSeq" id="WP_257743245.1">
    <property type="nucleotide sequence ID" value="NZ_CP096115.1"/>
</dbReference>
<dbReference type="Pfam" id="PF18911">
    <property type="entry name" value="PKD_4"/>
    <property type="match status" value="1"/>
</dbReference>
<evidence type="ECO:0000256" key="5">
    <source>
        <dbReference type="SAM" id="MobiDB-lite"/>
    </source>
</evidence>
<dbReference type="PROSITE" id="PS00018">
    <property type="entry name" value="EF_HAND_1"/>
    <property type="match status" value="1"/>
</dbReference>
<organism evidence="8 9">
    <name type="scientific">Methanoplanus endosymbiosus</name>
    <dbReference type="NCBI Taxonomy" id="33865"/>
    <lineage>
        <taxon>Archaea</taxon>
        <taxon>Methanobacteriati</taxon>
        <taxon>Methanobacteriota</taxon>
        <taxon>Stenosarchaea group</taxon>
        <taxon>Methanomicrobia</taxon>
        <taxon>Methanomicrobiales</taxon>
        <taxon>Methanomicrobiaceae</taxon>
        <taxon>Methanoplanus</taxon>
    </lineage>
</organism>
<dbReference type="PANTHER" id="PTHR22990">
    <property type="entry name" value="F-BOX ONLY PROTEIN"/>
    <property type="match status" value="1"/>
</dbReference>
<dbReference type="InterPro" id="IPR035986">
    <property type="entry name" value="PKD_dom_sf"/>
</dbReference>
<dbReference type="KEGG" id="mend:L6E24_02995"/>
<evidence type="ECO:0000313" key="8">
    <source>
        <dbReference type="EMBL" id="UUX93104.1"/>
    </source>
</evidence>
<dbReference type="NCBIfam" id="TIGR03804">
    <property type="entry name" value="para_beta_helix"/>
    <property type="match status" value="5"/>
</dbReference>
<dbReference type="PROSITE" id="PS50093">
    <property type="entry name" value="PKD"/>
    <property type="match status" value="1"/>
</dbReference>
<dbReference type="SMART" id="SM00710">
    <property type="entry name" value="PbH1"/>
    <property type="match status" value="24"/>
</dbReference>